<evidence type="ECO:0000313" key="2">
    <source>
        <dbReference type="EMBL" id="RHN75283.1"/>
    </source>
</evidence>
<reference evidence="2" key="5">
    <citation type="journal article" date="2018" name="Nat. Plants">
        <title>Whole-genome landscape of Medicago truncatula symbiotic genes.</title>
        <authorList>
            <person name="Pecrix Y."/>
            <person name="Gamas P."/>
            <person name="Carrere S."/>
        </authorList>
    </citation>
    <scope>NUCLEOTIDE SEQUENCE</scope>
    <source>
        <tissue evidence="2">Leaves</tissue>
    </source>
</reference>
<evidence type="ECO:0000313" key="3">
    <source>
        <dbReference type="EnsemblPlants" id="AES66885"/>
    </source>
</evidence>
<dbReference type="Gene3D" id="1.25.40.10">
    <property type="entry name" value="Tetratricopeptide repeat domain"/>
    <property type="match status" value="1"/>
</dbReference>
<sequence length="523" mass="60238">MRYFHIIRTICSPFRTHSPTKFNLHSSSFSSSSTTTHSKLDVDSILASLNLHRNSDSDELSEAVFHQISSIFYGGESVKRPDTEKIDAANEFERILNVSQLPNMPQSNISLRRKEVSREKKRNCLFKIAQENRFRRLIESCAKILGTEATLELFDKVGRKPGVKGYNALVEICMGKAREAENEDIAIEEMGKVFHLFDLMKKQGLKPDEHTYRPLLLYTIDMGMVEEFQFFCHIIKEEVPSSTARLGYYEMMLWLKVNNEEKIQDLCNYIAENDADDTFYLRENYLLALCESERKENILEVLEIMDIKKLSSVGSIAKVFQTLGRLLLEPVAEELLLDFKASDYDEDNITTFIASYTVSIPDLSVEVGINKFKDLHEKLEVLPSSSSYEKLISHNCALLKEHNCSDGEFDQLLLLLEELNDTSYWNDACCRIILCCIWNKRLSSAIDLCKLLKDKLQMDELVMNVLFDKVFSRIEESETNHRQTCLELFLEMKDKLGLWPSQKYYDSLFVSSANANVNSHNAE</sequence>
<dbReference type="eggNOG" id="KOG4197">
    <property type="taxonomic scope" value="Eukaryota"/>
</dbReference>
<dbReference type="HOGENOM" id="CLU_521142_0_0_1"/>
<protein>
    <submittedName>
        <fullName evidence="1">PPR containing plant protein, putative</fullName>
    </submittedName>
</protein>
<accession>G7IJL5</accession>
<reference evidence="5" key="4">
    <citation type="journal article" date="2018" name="Nat. Plants">
        <title>Whole-genome landscape of Medicago truncatula symbiotic genes.</title>
        <authorList>
            <person name="Pecrix Y."/>
            <person name="Staton S.E."/>
            <person name="Sallet E."/>
            <person name="Lelandais-Briere C."/>
            <person name="Moreau S."/>
            <person name="Carrere S."/>
            <person name="Blein T."/>
            <person name="Jardinaud M.F."/>
            <person name="Latrasse D."/>
            <person name="Zouine M."/>
            <person name="Zahm M."/>
            <person name="Kreplak J."/>
            <person name="Mayjonade B."/>
            <person name="Satge C."/>
            <person name="Perez M."/>
            <person name="Cauet S."/>
            <person name="Marande W."/>
            <person name="Chantry-Darmon C."/>
            <person name="Lopez-Roques C."/>
            <person name="Bouchez O."/>
            <person name="Berard A."/>
            <person name="Debelle F."/>
            <person name="Munos S."/>
            <person name="Bendahmane A."/>
            <person name="Berges H."/>
            <person name="Niebel A."/>
            <person name="Buitink J."/>
            <person name="Frugier F."/>
            <person name="Benhamed M."/>
            <person name="Crespi M."/>
            <person name="Gouzy J."/>
            <person name="Gamas P."/>
        </authorList>
    </citation>
    <scope>NUCLEOTIDE SEQUENCE [LARGE SCALE GENOMIC DNA]</scope>
    <source>
        <strain evidence="5">cv. Jemalong A17</strain>
    </source>
</reference>
<dbReference type="PANTHER" id="PTHR47262">
    <property type="entry name" value="OS02G0132600 PROTEIN"/>
    <property type="match status" value="1"/>
</dbReference>
<evidence type="ECO:0000313" key="4">
    <source>
        <dbReference type="Proteomes" id="UP000002051"/>
    </source>
</evidence>
<evidence type="ECO:0000313" key="1">
    <source>
        <dbReference type="EMBL" id="AES66885.1"/>
    </source>
</evidence>
<dbReference type="OrthoDB" id="767661at2759"/>
<dbReference type="Proteomes" id="UP000265566">
    <property type="component" value="Chromosome 2"/>
</dbReference>
<dbReference type="PaxDb" id="3880-AES66885"/>
<dbReference type="EnsemblPlants" id="AES66885">
    <property type="protein sequence ID" value="AES66885"/>
    <property type="gene ID" value="MTR_2g082940"/>
</dbReference>
<proteinExistence type="predicted"/>
<dbReference type="Proteomes" id="UP000002051">
    <property type="component" value="Chromosome 2"/>
</dbReference>
<organism evidence="1 4">
    <name type="scientific">Medicago truncatula</name>
    <name type="common">Barrel medic</name>
    <name type="synonym">Medicago tribuloides</name>
    <dbReference type="NCBI Taxonomy" id="3880"/>
    <lineage>
        <taxon>Eukaryota</taxon>
        <taxon>Viridiplantae</taxon>
        <taxon>Streptophyta</taxon>
        <taxon>Embryophyta</taxon>
        <taxon>Tracheophyta</taxon>
        <taxon>Spermatophyta</taxon>
        <taxon>Magnoliopsida</taxon>
        <taxon>eudicotyledons</taxon>
        <taxon>Gunneridae</taxon>
        <taxon>Pentapetalae</taxon>
        <taxon>rosids</taxon>
        <taxon>fabids</taxon>
        <taxon>Fabales</taxon>
        <taxon>Fabaceae</taxon>
        <taxon>Papilionoideae</taxon>
        <taxon>50 kb inversion clade</taxon>
        <taxon>NPAAA clade</taxon>
        <taxon>Hologalegina</taxon>
        <taxon>IRL clade</taxon>
        <taxon>Trifolieae</taxon>
        <taxon>Medicago</taxon>
    </lineage>
</organism>
<dbReference type="EMBL" id="CM001218">
    <property type="protein sequence ID" value="AES66885.1"/>
    <property type="molecule type" value="Genomic_DNA"/>
</dbReference>
<dbReference type="PANTHER" id="PTHR47262:SF1">
    <property type="entry name" value="OS02G0132600 PROTEIN"/>
    <property type="match status" value="1"/>
</dbReference>
<dbReference type="AlphaFoldDB" id="G7IJL5"/>
<reference evidence="1 4" key="1">
    <citation type="journal article" date="2011" name="Nature">
        <title>The Medicago genome provides insight into the evolution of rhizobial symbioses.</title>
        <authorList>
            <person name="Young N.D."/>
            <person name="Debelle F."/>
            <person name="Oldroyd G.E."/>
            <person name="Geurts R."/>
            <person name="Cannon S.B."/>
            <person name="Udvardi M.K."/>
            <person name="Benedito V.A."/>
            <person name="Mayer K.F."/>
            <person name="Gouzy J."/>
            <person name="Schoof H."/>
            <person name="Van de Peer Y."/>
            <person name="Proost S."/>
            <person name="Cook D.R."/>
            <person name="Meyers B.C."/>
            <person name="Spannagl M."/>
            <person name="Cheung F."/>
            <person name="De Mita S."/>
            <person name="Krishnakumar V."/>
            <person name="Gundlach H."/>
            <person name="Zhou S."/>
            <person name="Mudge J."/>
            <person name="Bharti A.K."/>
            <person name="Murray J.D."/>
            <person name="Naoumkina M.A."/>
            <person name="Rosen B."/>
            <person name="Silverstein K.A."/>
            <person name="Tang H."/>
            <person name="Rombauts S."/>
            <person name="Zhao P.X."/>
            <person name="Zhou P."/>
            <person name="Barbe V."/>
            <person name="Bardou P."/>
            <person name="Bechner M."/>
            <person name="Bellec A."/>
            <person name="Berger A."/>
            <person name="Berges H."/>
            <person name="Bidwell S."/>
            <person name="Bisseling T."/>
            <person name="Choisne N."/>
            <person name="Couloux A."/>
            <person name="Denny R."/>
            <person name="Deshpande S."/>
            <person name="Dai X."/>
            <person name="Doyle J.J."/>
            <person name="Dudez A.M."/>
            <person name="Farmer A.D."/>
            <person name="Fouteau S."/>
            <person name="Franken C."/>
            <person name="Gibelin C."/>
            <person name="Gish J."/>
            <person name="Goldstein S."/>
            <person name="Gonzalez A.J."/>
            <person name="Green P.J."/>
            <person name="Hallab A."/>
            <person name="Hartog M."/>
            <person name="Hua A."/>
            <person name="Humphray S.J."/>
            <person name="Jeong D.H."/>
            <person name="Jing Y."/>
            <person name="Jocker A."/>
            <person name="Kenton S.M."/>
            <person name="Kim D.J."/>
            <person name="Klee K."/>
            <person name="Lai H."/>
            <person name="Lang C."/>
            <person name="Lin S."/>
            <person name="Macmil S.L."/>
            <person name="Magdelenat G."/>
            <person name="Matthews L."/>
            <person name="McCorrison J."/>
            <person name="Monaghan E.L."/>
            <person name="Mun J.H."/>
            <person name="Najar F.Z."/>
            <person name="Nicholson C."/>
            <person name="Noirot C."/>
            <person name="O'Bleness M."/>
            <person name="Paule C.R."/>
            <person name="Poulain J."/>
            <person name="Prion F."/>
            <person name="Qin B."/>
            <person name="Qu C."/>
            <person name="Retzel E.F."/>
            <person name="Riddle C."/>
            <person name="Sallet E."/>
            <person name="Samain S."/>
            <person name="Samson N."/>
            <person name="Sanders I."/>
            <person name="Saurat O."/>
            <person name="Scarpelli C."/>
            <person name="Schiex T."/>
            <person name="Segurens B."/>
            <person name="Severin A.J."/>
            <person name="Sherrier D.J."/>
            <person name="Shi R."/>
            <person name="Sims S."/>
            <person name="Singer S.R."/>
            <person name="Sinharoy S."/>
            <person name="Sterck L."/>
            <person name="Viollet A."/>
            <person name="Wang B.B."/>
            <person name="Wang K."/>
            <person name="Wang M."/>
            <person name="Wang X."/>
            <person name="Warfsmann J."/>
            <person name="Weissenbach J."/>
            <person name="White D.D."/>
            <person name="White J.D."/>
            <person name="Wiley G.B."/>
            <person name="Wincker P."/>
            <person name="Xing Y."/>
            <person name="Yang L."/>
            <person name="Yao Z."/>
            <person name="Ying F."/>
            <person name="Zhai J."/>
            <person name="Zhou L."/>
            <person name="Zuber A."/>
            <person name="Denarie J."/>
            <person name="Dixon R.A."/>
            <person name="May G.D."/>
            <person name="Schwartz D.C."/>
            <person name="Rogers J."/>
            <person name="Quetier F."/>
            <person name="Town C.D."/>
            <person name="Roe B.A."/>
        </authorList>
    </citation>
    <scope>NUCLEOTIDE SEQUENCE [LARGE SCALE GENOMIC DNA]</scope>
    <source>
        <strain evidence="1">A17</strain>
        <strain evidence="3 4">cv. Jemalong A17</strain>
    </source>
</reference>
<dbReference type="STRING" id="3880.G7IJL5"/>
<reference evidence="1 4" key="2">
    <citation type="journal article" date="2014" name="BMC Genomics">
        <title>An improved genome release (version Mt4.0) for the model legume Medicago truncatula.</title>
        <authorList>
            <person name="Tang H."/>
            <person name="Krishnakumar V."/>
            <person name="Bidwell S."/>
            <person name="Rosen B."/>
            <person name="Chan A."/>
            <person name="Zhou S."/>
            <person name="Gentzbittel L."/>
            <person name="Childs K.L."/>
            <person name="Yandell M."/>
            <person name="Gundlach H."/>
            <person name="Mayer K.F."/>
            <person name="Schwartz D.C."/>
            <person name="Town C.D."/>
        </authorList>
    </citation>
    <scope>GENOME REANNOTATION</scope>
    <source>
        <strain evidence="3 4">cv. Jemalong A17</strain>
    </source>
</reference>
<evidence type="ECO:0000313" key="5">
    <source>
        <dbReference type="Proteomes" id="UP000265566"/>
    </source>
</evidence>
<reference evidence="3" key="3">
    <citation type="submission" date="2015-04" db="UniProtKB">
        <authorList>
            <consortium name="EnsemblPlants"/>
        </authorList>
    </citation>
    <scope>IDENTIFICATION</scope>
    <source>
        <strain evidence="3">cv. Jemalong A17</strain>
    </source>
</reference>
<dbReference type="EMBL" id="PSQE01000002">
    <property type="protein sequence ID" value="RHN75283.1"/>
    <property type="molecule type" value="Genomic_DNA"/>
</dbReference>
<keyword evidence="4" id="KW-1185">Reference proteome</keyword>
<dbReference type="Gramene" id="rna11459">
    <property type="protein sequence ID" value="RHN75283.1"/>
    <property type="gene ID" value="gene11459"/>
</dbReference>
<dbReference type="ExpressionAtlas" id="G7IJL5">
    <property type="expression patterns" value="differential"/>
</dbReference>
<dbReference type="KEGG" id="mtr:11410691"/>
<name>G7IJL5_MEDTR</name>
<gene>
    <name evidence="3" type="primary">11410691</name>
    <name evidence="1" type="ordered locus">MTR_2g082940</name>
    <name evidence="2" type="ORF">MtrunA17_Chr2g0319471</name>
</gene>
<dbReference type="InterPro" id="IPR011990">
    <property type="entry name" value="TPR-like_helical_dom_sf"/>
</dbReference>